<comment type="similarity">
    <text evidence="1">Belongs to the LysR transcriptional regulatory family.</text>
</comment>
<organism evidence="6 7">
    <name type="scientific">Halobacteriovorax marinus</name>
    <dbReference type="NCBI Taxonomy" id="97084"/>
    <lineage>
        <taxon>Bacteria</taxon>
        <taxon>Pseudomonadati</taxon>
        <taxon>Bdellovibrionota</taxon>
        <taxon>Bacteriovoracia</taxon>
        <taxon>Bacteriovoracales</taxon>
        <taxon>Halobacteriovoraceae</taxon>
        <taxon>Halobacteriovorax</taxon>
    </lineage>
</organism>
<keyword evidence="3" id="KW-0238">DNA-binding</keyword>
<keyword evidence="4" id="KW-0804">Transcription</keyword>
<evidence type="ECO:0000313" key="6">
    <source>
        <dbReference type="EMBL" id="OUR96794.1"/>
    </source>
</evidence>
<comment type="caution">
    <text evidence="6">The sequence shown here is derived from an EMBL/GenBank/DDBJ whole genome shotgun (WGS) entry which is preliminary data.</text>
</comment>
<dbReference type="GO" id="GO:0043565">
    <property type="term" value="F:sequence-specific DNA binding"/>
    <property type="evidence" value="ECO:0007669"/>
    <property type="project" value="TreeGrafter"/>
</dbReference>
<name>A0A1Y5F7P0_9BACT</name>
<dbReference type="Gene3D" id="3.40.190.290">
    <property type="match status" value="1"/>
</dbReference>
<dbReference type="InterPro" id="IPR000847">
    <property type="entry name" value="LysR_HTH_N"/>
</dbReference>
<keyword evidence="2" id="KW-0805">Transcription regulation</keyword>
<dbReference type="PROSITE" id="PS50931">
    <property type="entry name" value="HTH_LYSR"/>
    <property type="match status" value="1"/>
</dbReference>
<dbReference type="Pfam" id="PF03466">
    <property type="entry name" value="LysR_substrate"/>
    <property type="match status" value="1"/>
</dbReference>
<dbReference type="PANTHER" id="PTHR30537">
    <property type="entry name" value="HTH-TYPE TRANSCRIPTIONAL REGULATOR"/>
    <property type="match status" value="1"/>
</dbReference>
<evidence type="ECO:0000313" key="7">
    <source>
        <dbReference type="Proteomes" id="UP000196531"/>
    </source>
</evidence>
<dbReference type="InterPro" id="IPR036390">
    <property type="entry name" value="WH_DNA-bd_sf"/>
</dbReference>
<dbReference type="InterPro" id="IPR005119">
    <property type="entry name" value="LysR_subst-bd"/>
</dbReference>
<dbReference type="AlphaFoldDB" id="A0A1Y5F7P0"/>
<accession>A0A1Y5F7P0</accession>
<dbReference type="Proteomes" id="UP000196531">
    <property type="component" value="Unassembled WGS sequence"/>
</dbReference>
<gene>
    <name evidence="6" type="ORF">A9Q84_10665</name>
</gene>
<evidence type="ECO:0000256" key="2">
    <source>
        <dbReference type="ARBA" id="ARBA00023015"/>
    </source>
</evidence>
<dbReference type="SUPFAM" id="SSF46785">
    <property type="entry name" value="Winged helix' DNA-binding domain"/>
    <property type="match status" value="1"/>
</dbReference>
<sequence length="310" mass="35437">MTHIRTDCFQLTNNIKLDQIKVFVTVAESKSFSEAAIRLQVSKSHLSKQIKDLELSLSVQLIQRTTRSMKLTQEGQVLLLKWKESLLNIEDSLKDLFDNSDEIKGNISINCVGGVIGEDIIGRIISEFTLKYPKVNIELDFSSNKIDIAKNRFDFVIRMGQLEDSELIVRRLGDIEICTVATSKYLSKSKKLSNPEDLKNHNCITGSIKKWTFVKNRKSSNEKEIFVSGNINCKSGRLIKHATLKSIGIGRLPKLYCREELKKKKLIPVFSEWNAKAIPISLLYLKSEFKPARIESFIQFIVKKFPEYSC</sequence>
<evidence type="ECO:0000256" key="1">
    <source>
        <dbReference type="ARBA" id="ARBA00009437"/>
    </source>
</evidence>
<dbReference type="PANTHER" id="PTHR30537:SF5">
    <property type="entry name" value="HTH-TYPE TRANSCRIPTIONAL ACTIVATOR TTDR-RELATED"/>
    <property type="match status" value="1"/>
</dbReference>
<dbReference type="GO" id="GO:0003700">
    <property type="term" value="F:DNA-binding transcription factor activity"/>
    <property type="evidence" value="ECO:0007669"/>
    <property type="project" value="InterPro"/>
</dbReference>
<dbReference type="EMBL" id="MAAO01000006">
    <property type="protein sequence ID" value="OUR96794.1"/>
    <property type="molecule type" value="Genomic_DNA"/>
</dbReference>
<dbReference type="InterPro" id="IPR036388">
    <property type="entry name" value="WH-like_DNA-bd_sf"/>
</dbReference>
<dbReference type="Gene3D" id="1.10.10.10">
    <property type="entry name" value="Winged helix-like DNA-binding domain superfamily/Winged helix DNA-binding domain"/>
    <property type="match status" value="1"/>
</dbReference>
<protein>
    <recommendedName>
        <fullName evidence="5">HTH lysR-type domain-containing protein</fullName>
    </recommendedName>
</protein>
<feature type="domain" description="HTH lysR-type" evidence="5">
    <location>
        <begin position="15"/>
        <end position="72"/>
    </location>
</feature>
<evidence type="ECO:0000256" key="4">
    <source>
        <dbReference type="ARBA" id="ARBA00023163"/>
    </source>
</evidence>
<reference evidence="7" key="1">
    <citation type="journal article" date="2017" name="Proc. Natl. Acad. Sci. U.S.A.">
        <title>Simulation of Deepwater Horizon oil plume reveals substrate specialization within a complex community of hydrocarbon-degraders.</title>
        <authorList>
            <person name="Hu P."/>
            <person name="Dubinsky E.A."/>
            <person name="Probst A.J."/>
            <person name="Wang J."/>
            <person name="Sieber C.M.K."/>
            <person name="Tom L.M."/>
            <person name="Gardinali P."/>
            <person name="Banfield J.F."/>
            <person name="Atlas R.M."/>
            <person name="Andersen G.L."/>
        </authorList>
    </citation>
    <scope>NUCLEOTIDE SEQUENCE [LARGE SCALE GENOMIC DNA]</scope>
</reference>
<evidence type="ECO:0000259" key="5">
    <source>
        <dbReference type="PROSITE" id="PS50931"/>
    </source>
</evidence>
<evidence type="ECO:0000256" key="3">
    <source>
        <dbReference type="ARBA" id="ARBA00023125"/>
    </source>
</evidence>
<proteinExistence type="inferred from homology"/>
<dbReference type="InterPro" id="IPR058163">
    <property type="entry name" value="LysR-type_TF_proteobact-type"/>
</dbReference>
<dbReference type="GO" id="GO:0006351">
    <property type="term" value="P:DNA-templated transcription"/>
    <property type="evidence" value="ECO:0007669"/>
    <property type="project" value="TreeGrafter"/>
</dbReference>
<dbReference type="CDD" id="cd08422">
    <property type="entry name" value="PBP2_CrgA_like"/>
    <property type="match status" value="1"/>
</dbReference>
<dbReference type="FunFam" id="1.10.10.10:FF:000001">
    <property type="entry name" value="LysR family transcriptional regulator"/>
    <property type="match status" value="1"/>
</dbReference>
<dbReference type="Pfam" id="PF00126">
    <property type="entry name" value="HTH_1"/>
    <property type="match status" value="1"/>
</dbReference>
<dbReference type="SUPFAM" id="SSF53850">
    <property type="entry name" value="Periplasmic binding protein-like II"/>
    <property type="match status" value="1"/>
</dbReference>